<protein>
    <submittedName>
        <fullName evidence="1">Uncharacterized protein</fullName>
    </submittedName>
</protein>
<organism evidence="1 2">
    <name type="scientific">Dryococelus australis</name>
    <dbReference type="NCBI Taxonomy" id="614101"/>
    <lineage>
        <taxon>Eukaryota</taxon>
        <taxon>Metazoa</taxon>
        <taxon>Ecdysozoa</taxon>
        <taxon>Arthropoda</taxon>
        <taxon>Hexapoda</taxon>
        <taxon>Insecta</taxon>
        <taxon>Pterygota</taxon>
        <taxon>Neoptera</taxon>
        <taxon>Polyneoptera</taxon>
        <taxon>Phasmatodea</taxon>
        <taxon>Verophasmatodea</taxon>
        <taxon>Anareolatae</taxon>
        <taxon>Phasmatidae</taxon>
        <taxon>Eurycanthinae</taxon>
        <taxon>Dryococelus</taxon>
    </lineage>
</organism>
<accession>A0ABQ9HIE6</accession>
<reference evidence="1 2" key="1">
    <citation type="submission" date="2023-02" db="EMBL/GenBank/DDBJ databases">
        <title>LHISI_Scaffold_Assembly.</title>
        <authorList>
            <person name="Stuart O.P."/>
            <person name="Cleave R."/>
            <person name="Magrath M.J.L."/>
            <person name="Mikheyev A.S."/>
        </authorList>
    </citation>
    <scope>NUCLEOTIDE SEQUENCE [LARGE SCALE GENOMIC DNA]</scope>
    <source>
        <strain evidence="1">Daus_M_001</strain>
        <tissue evidence="1">Leg muscle</tissue>
    </source>
</reference>
<evidence type="ECO:0000313" key="2">
    <source>
        <dbReference type="Proteomes" id="UP001159363"/>
    </source>
</evidence>
<evidence type="ECO:0000313" key="1">
    <source>
        <dbReference type="EMBL" id="KAJ8884102.1"/>
    </source>
</evidence>
<name>A0ABQ9HIE6_9NEOP</name>
<comment type="caution">
    <text evidence="1">The sequence shown here is derived from an EMBL/GenBank/DDBJ whole genome shotgun (WGS) entry which is preliminary data.</text>
</comment>
<proteinExistence type="predicted"/>
<gene>
    <name evidence="1" type="ORF">PR048_015959</name>
</gene>
<dbReference type="EMBL" id="JARBHB010000005">
    <property type="protein sequence ID" value="KAJ8884102.1"/>
    <property type="molecule type" value="Genomic_DNA"/>
</dbReference>
<keyword evidence="2" id="KW-1185">Reference proteome</keyword>
<sequence>MERFAECPQGKGHQSRIKARQILDENLVLIEMEKVSVSFKKSLYTGLPFSICQHCTTMIFFISICPKNLLSRPCIFYISHLRNSPTWYDDSISPDLDAQFDTSNYEPDNLQKFKLVNQGVTEVMQDESAGRTITHFVGIRPKLYSYIVLNEQCVPKAKGVKPNMLQYLRFGDYVDCLNQNSRVMGNQYHFRLCCHEVYLERVTKVALSSDDDKMFVGPDNVSTLPWNYNLLFKPVITRQNEFAVLFVLGLRISAYNTDACHVGIRTRQRWPESNGQHVCEKFSLQHRTSRTHESICGFTTLLSSNGLREPNDFEQKVPELPRSPYWRACQVSPVSYPGFLNLDSGFPRVSLPLLTQAPPYIKDGWHVRGRNGAAVVGIVGRVERRGFSEDLSFPLLLVVLSCTPLQCLHPALGGSRRSMRPARSVCSIPGRPLHSSPVGNTGAAYIKVHSGSSRFLDTVVCRRFSVVDSSLVFITCSVTQPMCRDTLGFAARSSMGYATGGLAVDEDQPLNWSSLPHIGGLNLSFAQQCTCQKKAMARTHAGIRPRNPRTVDWRAINCNTEVFRLTPNPARKHQLAHRNHETYFPGISFHDQNWRQSPRTAGSAPNPCVDHIAAVYLGPHSRTGPGLALGRPTQILVCAERDTQCKRAGLRSGRGCLSTARRNCLSRTSRSEGHHEYLSGLKQFLFGSTQRNTLHVEQRIPAILKPQSRKRHLFFCEVSRNLQPLDCPTHMYTTGHGEVMARPHASHSGELGWNPFEVTWSLTCEKRGGLFSEFSRFPTLAFRAALC</sequence>
<dbReference type="Proteomes" id="UP001159363">
    <property type="component" value="Chromosome 4"/>
</dbReference>